<comment type="caution">
    <text evidence="2">The sequence shown here is derived from an EMBL/GenBank/DDBJ whole genome shotgun (WGS) entry which is preliminary data.</text>
</comment>
<dbReference type="Proteomes" id="UP001303046">
    <property type="component" value="Unassembled WGS sequence"/>
</dbReference>
<keyword evidence="3" id="KW-1185">Reference proteome</keyword>
<evidence type="ECO:0000256" key="1">
    <source>
        <dbReference type="SAM" id="MobiDB-lite"/>
    </source>
</evidence>
<feature type="compositionally biased region" description="Basic and acidic residues" evidence="1">
    <location>
        <begin position="15"/>
        <end position="24"/>
    </location>
</feature>
<gene>
    <name evidence="2" type="primary">Necator_chrX.g25005</name>
    <name evidence="2" type="ORF">RB195_024840</name>
</gene>
<feature type="compositionally biased region" description="Basic and acidic residues" evidence="1">
    <location>
        <begin position="34"/>
        <end position="66"/>
    </location>
</feature>
<feature type="region of interest" description="Disordered" evidence="1">
    <location>
        <begin position="1"/>
        <end position="75"/>
    </location>
</feature>
<dbReference type="EMBL" id="JAVFWL010000006">
    <property type="protein sequence ID" value="KAK6764666.1"/>
    <property type="molecule type" value="Genomic_DNA"/>
</dbReference>
<reference evidence="2 3" key="1">
    <citation type="submission" date="2023-08" db="EMBL/GenBank/DDBJ databases">
        <title>A Necator americanus chromosomal reference genome.</title>
        <authorList>
            <person name="Ilik V."/>
            <person name="Petrzelkova K.J."/>
            <person name="Pardy F."/>
            <person name="Fuh T."/>
            <person name="Niatou-Singa F.S."/>
            <person name="Gouil Q."/>
            <person name="Baker L."/>
            <person name="Ritchie M.E."/>
            <person name="Jex A.R."/>
            <person name="Gazzola D."/>
            <person name="Li H."/>
            <person name="Toshio Fujiwara R."/>
            <person name="Zhan B."/>
            <person name="Aroian R.V."/>
            <person name="Pafco B."/>
            <person name="Schwarz E.M."/>
        </authorList>
    </citation>
    <scope>NUCLEOTIDE SEQUENCE [LARGE SCALE GENOMIC DNA]</scope>
    <source>
        <strain evidence="2 3">Aroian</strain>
        <tissue evidence="2">Whole animal</tissue>
    </source>
</reference>
<protein>
    <submittedName>
        <fullName evidence="2">Uncharacterized protein</fullName>
    </submittedName>
</protein>
<organism evidence="2 3">
    <name type="scientific">Necator americanus</name>
    <name type="common">Human hookworm</name>
    <dbReference type="NCBI Taxonomy" id="51031"/>
    <lineage>
        <taxon>Eukaryota</taxon>
        <taxon>Metazoa</taxon>
        <taxon>Ecdysozoa</taxon>
        <taxon>Nematoda</taxon>
        <taxon>Chromadorea</taxon>
        <taxon>Rhabditida</taxon>
        <taxon>Rhabditina</taxon>
        <taxon>Rhabditomorpha</taxon>
        <taxon>Strongyloidea</taxon>
        <taxon>Ancylostomatidae</taxon>
        <taxon>Bunostominae</taxon>
        <taxon>Necator</taxon>
    </lineage>
</organism>
<proteinExistence type="predicted"/>
<sequence>MHPGHYKENASVFGTKKEPWEAPAKDPSSAETWSSERAHVKSETVWKGAGGKEPEKSQLLKQHSDLSEPASTVSF</sequence>
<name>A0ABR1ERZ1_NECAM</name>
<accession>A0ABR1ERZ1</accession>
<evidence type="ECO:0000313" key="2">
    <source>
        <dbReference type="EMBL" id="KAK6764666.1"/>
    </source>
</evidence>
<evidence type="ECO:0000313" key="3">
    <source>
        <dbReference type="Proteomes" id="UP001303046"/>
    </source>
</evidence>